<keyword evidence="1" id="KW-0812">Transmembrane</keyword>
<keyword evidence="1" id="KW-0472">Membrane</keyword>
<evidence type="ECO:0000256" key="1">
    <source>
        <dbReference type="SAM" id="Phobius"/>
    </source>
</evidence>
<evidence type="ECO:0000313" key="4">
    <source>
        <dbReference type="Proteomes" id="UP000734854"/>
    </source>
</evidence>
<dbReference type="Proteomes" id="UP000734854">
    <property type="component" value="Unassembled WGS sequence"/>
</dbReference>
<organism evidence="3 4">
    <name type="scientific">Zingiber officinale</name>
    <name type="common">Ginger</name>
    <name type="synonym">Amomum zingiber</name>
    <dbReference type="NCBI Taxonomy" id="94328"/>
    <lineage>
        <taxon>Eukaryota</taxon>
        <taxon>Viridiplantae</taxon>
        <taxon>Streptophyta</taxon>
        <taxon>Embryophyta</taxon>
        <taxon>Tracheophyta</taxon>
        <taxon>Spermatophyta</taxon>
        <taxon>Magnoliopsida</taxon>
        <taxon>Liliopsida</taxon>
        <taxon>Zingiberales</taxon>
        <taxon>Zingiberaceae</taxon>
        <taxon>Zingiber</taxon>
    </lineage>
</organism>
<evidence type="ECO:0000313" key="3">
    <source>
        <dbReference type="EMBL" id="KAG6518632.1"/>
    </source>
</evidence>
<protein>
    <recommendedName>
        <fullName evidence="2">VOC domain-containing protein</fullName>
    </recommendedName>
</protein>
<proteinExistence type="predicted"/>
<accession>A0A8J5HB85</accession>
<dbReference type="SUPFAM" id="SSF54593">
    <property type="entry name" value="Glyoxalase/Bleomycin resistance protein/Dihydroxybiphenyl dioxygenase"/>
    <property type="match status" value="1"/>
</dbReference>
<dbReference type="PROSITE" id="PS51819">
    <property type="entry name" value="VOC"/>
    <property type="match status" value="1"/>
</dbReference>
<keyword evidence="4" id="KW-1185">Reference proteome</keyword>
<dbReference type="PANTHER" id="PTHR34565">
    <property type="entry name" value="TRANSMEMBRANE PROTEIN"/>
    <property type="match status" value="1"/>
</dbReference>
<feature type="transmembrane region" description="Helical" evidence="1">
    <location>
        <begin position="21"/>
        <end position="39"/>
    </location>
</feature>
<dbReference type="InterPro" id="IPR029068">
    <property type="entry name" value="Glyas_Bleomycin-R_OHBP_Dase"/>
</dbReference>
<comment type="caution">
    <text evidence="3">The sequence shown here is derived from an EMBL/GenBank/DDBJ whole genome shotgun (WGS) entry which is preliminary data.</text>
</comment>
<gene>
    <name evidence="3" type="ORF">ZIOFF_022112</name>
</gene>
<feature type="domain" description="VOC" evidence="2">
    <location>
        <begin position="125"/>
        <end position="232"/>
    </location>
</feature>
<dbReference type="InterPro" id="IPR052867">
    <property type="entry name" value="ATP_Synthase_Subunit_6"/>
</dbReference>
<keyword evidence="1" id="KW-1133">Transmembrane helix</keyword>
<dbReference type="PANTHER" id="PTHR34565:SF1">
    <property type="entry name" value="TRANSMEMBRANE PROTEIN"/>
    <property type="match status" value="1"/>
</dbReference>
<reference evidence="3 4" key="1">
    <citation type="submission" date="2020-08" db="EMBL/GenBank/DDBJ databases">
        <title>Plant Genome Project.</title>
        <authorList>
            <person name="Zhang R.-G."/>
        </authorList>
    </citation>
    <scope>NUCLEOTIDE SEQUENCE [LARGE SCALE GENOMIC DNA]</scope>
    <source>
        <tissue evidence="3">Rhizome</tissue>
    </source>
</reference>
<dbReference type="AlphaFoldDB" id="A0A8J5HB85"/>
<sequence>MRKFDPWPVFFRREFNRNWPFLVGFFVTGVLVVKLTAGLTEEDAKNSPFVQEHNRKSTLTEINGPSPPWTWNCEAIARRAWSPPVFLSSSLDGYNFEILLFLLLQTEFQSKVFIPSIMARPQSPTLGYIIVYVVDVAKWGELESRPTTIAVTPLHQRETEGRTGAVRTAEEEKGGARGPVEVCFDYADVDAAYERGVEKGAVPVSAPEVKEWGQKDGYVRDIDGNVSDSEATWPNLVAFNYTTGYAT</sequence>
<dbReference type="Gene3D" id="3.10.180.10">
    <property type="entry name" value="2,3-Dihydroxybiphenyl 1,2-Dioxygenase, domain 1"/>
    <property type="match status" value="1"/>
</dbReference>
<dbReference type="InterPro" id="IPR037523">
    <property type="entry name" value="VOC_core"/>
</dbReference>
<name>A0A8J5HB85_ZINOF</name>
<evidence type="ECO:0000259" key="2">
    <source>
        <dbReference type="PROSITE" id="PS51819"/>
    </source>
</evidence>
<dbReference type="EMBL" id="JACMSC010000006">
    <property type="protein sequence ID" value="KAG6518632.1"/>
    <property type="molecule type" value="Genomic_DNA"/>
</dbReference>